<keyword evidence="1" id="KW-0732">Signal</keyword>
<feature type="chain" id="PRO_5045180288" evidence="1">
    <location>
        <begin position="19"/>
        <end position="265"/>
    </location>
</feature>
<dbReference type="PROSITE" id="PS51257">
    <property type="entry name" value="PROKAR_LIPOPROTEIN"/>
    <property type="match status" value="1"/>
</dbReference>
<gene>
    <name evidence="2" type="ORF">ACFOMG_12385</name>
</gene>
<dbReference type="InterPro" id="IPR011990">
    <property type="entry name" value="TPR-like_helical_dom_sf"/>
</dbReference>
<sequence length="265" mass="29933">MIRTVMLLSVLAALGGCAAATPLLVVEGAGHGIVRRDEDIKVRAAAALAEERDLLTYSVQAIARGKTDEAVATYLKGYADPDYSDNIKSLAIYQIGLLYMNRYNDYRDDSKARAYFTQHRIEFPDSRLKPRVDKRLEILDQRASESVNLSAKQLLKQVNRAKLLSRNETPFDAELTPMSERAITDERVADAESVYLILYDNKASSDEMRAKALYQLGLIYMSPYNRHGDNKKALAYFRKIAAEFPNTSVARRAQQKANELINRQY</sequence>
<reference evidence="3" key="1">
    <citation type="journal article" date="2019" name="Int. J. Syst. Evol. Microbiol.">
        <title>The Global Catalogue of Microorganisms (GCM) 10K type strain sequencing project: providing services to taxonomists for standard genome sequencing and annotation.</title>
        <authorList>
            <consortium name="The Broad Institute Genomics Platform"/>
            <consortium name="The Broad Institute Genome Sequencing Center for Infectious Disease"/>
            <person name="Wu L."/>
            <person name="Ma J."/>
        </authorList>
    </citation>
    <scope>NUCLEOTIDE SEQUENCE [LARGE SCALE GENOMIC DNA]</scope>
    <source>
        <strain evidence="3">KCTC 42424</strain>
    </source>
</reference>
<dbReference type="RefSeq" id="WP_376867001.1">
    <property type="nucleotide sequence ID" value="NZ_JBHRYB010000013.1"/>
</dbReference>
<name>A0ABV7VTR4_9GAMM</name>
<dbReference type="Gene3D" id="1.25.40.10">
    <property type="entry name" value="Tetratricopeptide repeat domain"/>
    <property type="match status" value="2"/>
</dbReference>
<dbReference type="SUPFAM" id="SSF81901">
    <property type="entry name" value="HCP-like"/>
    <property type="match status" value="1"/>
</dbReference>
<protein>
    <submittedName>
        <fullName evidence="2">Tol-pal system YbgF family protein</fullName>
    </submittedName>
</protein>
<keyword evidence="3" id="KW-1185">Reference proteome</keyword>
<dbReference type="EMBL" id="JBHRYB010000013">
    <property type="protein sequence ID" value="MFC3680898.1"/>
    <property type="molecule type" value="Genomic_DNA"/>
</dbReference>
<evidence type="ECO:0000313" key="2">
    <source>
        <dbReference type="EMBL" id="MFC3680898.1"/>
    </source>
</evidence>
<evidence type="ECO:0000256" key="1">
    <source>
        <dbReference type="SAM" id="SignalP"/>
    </source>
</evidence>
<organism evidence="2 3">
    <name type="scientific">Bacterioplanoides pacificum</name>
    <dbReference type="NCBI Taxonomy" id="1171596"/>
    <lineage>
        <taxon>Bacteria</taxon>
        <taxon>Pseudomonadati</taxon>
        <taxon>Pseudomonadota</taxon>
        <taxon>Gammaproteobacteria</taxon>
        <taxon>Oceanospirillales</taxon>
        <taxon>Oceanospirillaceae</taxon>
        <taxon>Bacterioplanoides</taxon>
    </lineage>
</organism>
<accession>A0ABV7VTR4</accession>
<dbReference type="Proteomes" id="UP001595722">
    <property type="component" value="Unassembled WGS sequence"/>
</dbReference>
<proteinExistence type="predicted"/>
<feature type="signal peptide" evidence="1">
    <location>
        <begin position="1"/>
        <end position="18"/>
    </location>
</feature>
<evidence type="ECO:0000313" key="3">
    <source>
        <dbReference type="Proteomes" id="UP001595722"/>
    </source>
</evidence>
<comment type="caution">
    <text evidence="2">The sequence shown here is derived from an EMBL/GenBank/DDBJ whole genome shotgun (WGS) entry which is preliminary data.</text>
</comment>